<evidence type="ECO:0000313" key="3">
    <source>
        <dbReference type="EMBL" id="RVW23058.1"/>
    </source>
</evidence>
<accession>A0A438CIM0</accession>
<dbReference type="UniPathway" id="UPA00378"/>
<dbReference type="PANTHER" id="PTHR10830:SF0">
    <property type="entry name" value="DOLICHYL-DIPHOSPHOOLIGOSACCHARIDE--PROTEIN GLYCOSYLTRANSFERASE 48 KDA SUBUNIT"/>
    <property type="match status" value="1"/>
</dbReference>
<dbReference type="PANTHER" id="PTHR10830">
    <property type="entry name" value="DOLICHYL-DIPHOSPHOOLIGOSACCHARIDE--PROTEIN GLYCOSYLTRANSFERASE 48 KDA SUBUNIT"/>
    <property type="match status" value="1"/>
</dbReference>
<comment type="similarity">
    <text evidence="1">Belongs to the DDOST 48 kDa subunit family.</text>
</comment>
<reference evidence="3 4" key="1">
    <citation type="journal article" date="2018" name="PLoS Genet.">
        <title>Population sequencing reveals clonal diversity and ancestral inbreeding in the grapevine cultivar Chardonnay.</title>
        <authorList>
            <person name="Roach M.J."/>
            <person name="Johnson D.L."/>
            <person name="Bohlmann J."/>
            <person name="van Vuuren H.J."/>
            <person name="Jones S.J."/>
            <person name="Pretorius I.S."/>
            <person name="Schmidt S.A."/>
            <person name="Borneman A.R."/>
        </authorList>
    </citation>
    <scope>NUCLEOTIDE SEQUENCE [LARGE SCALE GENOMIC DNA]</scope>
    <source>
        <strain evidence="4">cv. Chardonnay</strain>
        <tissue evidence="3">Leaf</tissue>
    </source>
</reference>
<comment type="subunit">
    <text evidence="1">Component of the oligosaccharyltransferase (OST) complex.</text>
</comment>
<dbReference type="EMBL" id="QGNW01002208">
    <property type="protein sequence ID" value="RVW23058.1"/>
    <property type="molecule type" value="Genomic_DNA"/>
</dbReference>
<dbReference type="InterPro" id="IPR005013">
    <property type="entry name" value="DDOST_48_kDa_subunit"/>
</dbReference>
<comment type="caution">
    <text evidence="3">The sequence shown here is derived from an EMBL/GenBank/DDBJ whole genome shotgun (WGS) entry which is preliminary data.</text>
</comment>
<organism evidence="3 4">
    <name type="scientific">Vitis vinifera</name>
    <name type="common">Grape</name>
    <dbReference type="NCBI Taxonomy" id="29760"/>
    <lineage>
        <taxon>Eukaryota</taxon>
        <taxon>Viridiplantae</taxon>
        <taxon>Streptophyta</taxon>
        <taxon>Embryophyta</taxon>
        <taxon>Tracheophyta</taxon>
        <taxon>Spermatophyta</taxon>
        <taxon>Magnoliopsida</taxon>
        <taxon>eudicotyledons</taxon>
        <taxon>Gunneridae</taxon>
        <taxon>Pentapetalae</taxon>
        <taxon>rosids</taxon>
        <taxon>Vitales</taxon>
        <taxon>Vitaceae</taxon>
        <taxon>Viteae</taxon>
        <taxon>Vitis</taxon>
    </lineage>
</organism>
<evidence type="ECO:0000259" key="2">
    <source>
        <dbReference type="Pfam" id="PF03345"/>
    </source>
</evidence>
<dbReference type="AlphaFoldDB" id="A0A438CIM0"/>
<dbReference type="GO" id="GO:0018279">
    <property type="term" value="P:protein N-linked glycosylation via asparagine"/>
    <property type="evidence" value="ECO:0007669"/>
    <property type="project" value="UniProtKB-UniRule"/>
</dbReference>
<keyword evidence="1" id="KW-0256">Endoplasmic reticulum</keyword>
<comment type="pathway">
    <text evidence="1">Protein modification; protein glycosylation.</text>
</comment>
<dbReference type="GO" id="GO:0005789">
    <property type="term" value="C:endoplasmic reticulum membrane"/>
    <property type="evidence" value="ECO:0007669"/>
    <property type="project" value="UniProtKB-SubCell"/>
</dbReference>
<gene>
    <name evidence="3" type="primary">OST48_5</name>
    <name evidence="3" type="ORF">CK203_102444</name>
</gene>
<comment type="subcellular location">
    <subcellularLocation>
        <location evidence="1">Endoplasmic reticulum membrane</location>
        <topology evidence="1">Single-pass type I membrane protein</topology>
    </subcellularLocation>
</comment>
<protein>
    <recommendedName>
        <fullName evidence="1">Dolichyl-diphosphooligosaccharide--protein glycosyltransferase 48 kDa subunit</fullName>
        <shortName evidence="1">Oligosaccharyl transferase 48 kDa subunit</shortName>
    </recommendedName>
</protein>
<comment type="function">
    <text evidence="1">Subunit of the oligosaccharyl transferase (OST) complex that catalyzes the initial transfer of a defined glycan (Glc(3)Man(9)GlcNAc(2) in eukaryotes) from the lipid carrier dolichol-pyrophosphate to an asparagine residue within an Asn-X-Ser/Thr consensus motif in nascent polypeptide chains, the first step in protein N-glycosylation. N-glycosylation occurs cotranslationally and the complex associates with the Sec61 complex at the channel-forming translocon complex that mediates protein translocation across the endoplasmic reticulum (ER).</text>
</comment>
<keyword evidence="3" id="KW-0808">Transferase</keyword>
<dbReference type="Pfam" id="PF03345">
    <property type="entry name" value="OST48_N"/>
    <property type="match status" value="1"/>
</dbReference>
<evidence type="ECO:0000256" key="1">
    <source>
        <dbReference type="RuleBase" id="RU361142"/>
    </source>
</evidence>
<proteinExistence type="inferred from homology"/>
<sequence>MANLPMFLTLISLLPFLCYSFSPENPTDRRILVVLDDIGLKSSHSIFFKSLQTRGSELDFKLADDPKISLQRYGQYLYDGLILFSPTTERFGGSLDLGAILDFVDSGHDLIITTDASASGLIRSIATECGVDFDEDPSAMVIDHTSYAVSDTEGDHTLIASDDFIQSDVILGSTTIEAPVLYKGIGHSLNSANSLVLKVLSASPSAYSADPNSKLSSPPLLTGLAISLVSVVQVGSLPSSYLGFPLVASYKSMVAWDCMEKRLHKRGLLESIDQWEVWGRKREGVEFSRSGGSPSFTRTFNDWEVDDVKGFLLRLHGKRVHGDEEDKVLWKETKSCKFIIKSLYNALELGISVSFLMKIIWNSWVQPKVSLFAWEAM</sequence>
<dbReference type="Proteomes" id="UP000288805">
    <property type="component" value="Unassembled WGS sequence"/>
</dbReference>
<dbReference type="InterPro" id="IPR055457">
    <property type="entry name" value="OST48_N"/>
</dbReference>
<name>A0A438CIM0_VITVI</name>
<evidence type="ECO:0000313" key="4">
    <source>
        <dbReference type="Proteomes" id="UP000288805"/>
    </source>
</evidence>
<dbReference type="GO" id="GO:0016740">
    <property type="term" value="F:transferase activity"/>
    <property type="evidence" value="ECO:0007669"/>
    <property type="project" value="UniProtKB-KW"/>
</dbReference>
<feature type="signal peptide" evidence="1">
    <location>
        <begin position="1"/>
        <end position="20"/>
    </location>
</feature>
<keyword evidence="1" id="KW-0732">Signal</keyword>
<feature type="domain" description="OST48 N-terminal" evidence="2">
    <location>
        <begin position="30"/>
        <end position="233"/>
    </location>
</feature>
<feature type="chain" id="PRO_5018819501" description="Dolichyl-diphosphooligosaccharide--protein glycosyltransferase 48 kDa subunit" evidence="1">
    <location>
        <begin position="21"/>
        <end position="377"/>
    </location>
</feature>